<comment type="caution">
    <text evidence="3">The sequence shown here is derived from an EMBL/GenBank/DDBJ whole genome shotgun (WGS) entry which is preliminary data.</text>
</comment>
<dbReference type="Pfam" id="PF10988">
    <property type="entry name" value="DUF2807"/>
    <property type="match status" value="1"/>
</dbReference>
<sequence length="255" mass="25454">MRNWTLGKRMAAALPLALAMTVSACSAEVTEGSKDARRTVASGPTTTQSFDLKGFTGVKVTGPDDVTIRQGDAFAISAKGPQAELDELEITLDGSTLSIGRKREGFSFTRHDGDGVEISITMPKLVALRLTGSGSIDADTLDADAATLDVTGSGDLKVAKLTAKSADLDISGSGNIEVKGGTIGAGDFGVTGSGDIDAEGLVAQTLAVSITGSGDVDAQATASADIKILGSGDATIGGGGKCSTHALGSGTATCK</sequence>
<dbReference type="PROSITE" id="PS51257">
    <property type="entry name" value="PROKAR_LIPOPROTEIN"/>
    <property type="match status" value="1"/>
</dbReference>
<evidence type="ECO:0000256" key="1">
    <source>
        <dbReference type="SAM" id="SignalP"/>
    </source>
</evidence>
<dbReference type="Gene3D" id="2.160.20.120">
    <property type="match status" value="1"/>
</dbReference>
<dbReference type="InterPro" id="IPR021255">
    <property type="entry name" value="DUF2807"/>
</dbReference>
<name>A0A2S8B790_9SPHN</name>
<evidence type="ECO:0000313" key="3">
    <source>
        <dbReference type="EMBL" id="PQM28119.1"/>
    </source>
</evidence>
<reference evidence="4" key="1">
    <citation type="submission" date="2017-11" db="EMBL/GenBank/DDBJ databases">
        <title>The complete genome sequence of Sphingopyxis pomeranensis sp. nov. strain WS5A3p.</title>
        <authorList>
            <person name="Kaminski M.A."/>
        </authorList>
    </citation>
    <scope>NUCLEOTIDE SEQUENCE [LARGE SCALE GENOMIC DNA]</scope>
    <source>
        <strain evidence="4">WS5A3p</strain>
    </source>
</reference>
<proteinExistence type="predicted"/>
<feature type="chain" id="PRO_5015543604" evidence="1">
    <location>
        <begin position="27"/>
        <end position="255"/>
    </location>
</feature>
<evidence type="ECO:0000259" key="2">
    <source>
        <dbReference type="Pfam" id="PF10988"/>
    </source>
</evidence>
<dbReference type="OrthoDB" id="7841570at2"/>
<dbReference type="RefSeq" id="WP_105998379.1">
    <property type="nucleotide sequence ID" value="NZ_CM009578.1"/>
</dbReference>
<dbReference type="Proteomes" id="UP000238954">
    <property type="component" value="Chromosome"/>
</dbReference>
<dbReference type="AlphaFoldDB" id="A0A2S8B790"/>
<evidence type="ECO:0000313" key="4">
    <source>
        <dbReference type="Proteomes" id="UP000238954"/>
    </source>
</evidence>
<protein>
    <submittedName>
        <fullName evidence="3">DUF2807 domain-containing protein</fullName>
    </submittedName>
</protein>
<accession>A0A2S8B790</accession>
<organism evidence="3 4">
    <name type="scientific">Sphingopyxis lindanitolerans</name>
    <dbReference type="NCBI Taxonomy" id="2054227"/>
    <lineage>
        <taxon>Bacteria</taxon>
        <taxon>Pseudomonadati</taxon>
        <taxon>Pseudomonadota</taxon>
        <taxon>Alphaproteobacteria</taxon>
        <taxon>Sphingomonadales</taxon>
        <taxon>Sphingomonadaceae</taxon>
        <taxon>Sphingopyxis</taxon>
    </lineage>
</organism>
<feature type="domain" description="Putative auto-transporter adhesin head GIN" evidence="2">
    <location>
        <begin position="55"/>
        <end position="238"/>
    </location>
</feature>
<keyword evidence="1" id="KW-0732">Signal</keyword>
<feature type="signal peptide" evidence="1">
    <location>
        <begin position="1"/>
        <end position="26"/>
    </location>
</feature>
<dbReference type="EMBL" id="PHFW01000002">
    <property type="protein sequence ID" value="PQM28119.1"/>
    <property type="molecule type" value="Genomic_DNA"/>
</dbReference>
<gene>
    <name evidence="3" type="ORF">CVO77_06310</name>
</gene>
<keyword evidence="4" id="KW-1185">Reference proteome</keyword>